<proteinExistence type="predicted"/>
<organism evidence="2 3">
    <name type="scientific">Apibacter muscae</name>
    <dbReference type="NCBI Taxonomy" id="2509004"/>
    <lineage>
        <taxon>Bacteria</taxon>
        <taxon>Pseudomonadati</taxon>
        <taxon>Bacteroidota</taxon>
        <taxon>Flavobacteriia</taxon>
        <taxon>Flavobacteriales</taxon>
        <taxon>Weeksellaceae</taxon>
        <taxon>Apibacter</taxon>
    </lineage>
</organism>
<name>A0A563DCZ6_9FLAO</name>
<dbReference type="Pfam" id="PF18922">
    <property type="entry name" value="DUF5672"/>
    <property type="match status" value="1"/>
</dbReference>
<dbReference type="EMBL" id="SELH01000021">
    <property type="protein sequence ID" value="TWP27811.1"/>
    <property type="molecule type" value="Genomic_DNA"/>
</dbReference>
<dbReference type="OrthoDB" id="7391526at2"/>
<evidence type="ECO:0000313" key="2">
    <source>
        <dbReference type="EMBL" id="TWP27811.1"/>
    </source>
</evidence>
<feature type="domain" description="DUF5672" evidence="1">
    <location>
        <begin position="56"/>
        <end position="224"/>
    </location>
</feature>
<protein>
    <recommendedName>
        <fullName evidence="1">DUF5672 domain-containing protein</fullName>
    </recommendedName>
</protein>
<sequence>MKVKIIIPIYKTELSSIEKFSLDRCLNVFKNYTIVLVHPILLNLPKYIEFKGSNNIEKEVFDNSYFESVESYNRLLLSVEFYQRFKYLDYILIYQLDCYVFKDELLNRCTQGYDYIGAPWIFTSNILAKIKKKLNSKKYLIWYKTGNGGFSLRKIESSLKIVEELKREIEVYPYNEDVFWSIKVTKYMSDFKIPDYPISLKFAIDRKPKLALQLNNNELPFGCHGINKPKVINFWKKKLNFKES</sequence>
<dbReference type="AlphaFoldDB" id="A0A563DCZ6"/>
<comment type="caution">
    <text evidence="2">The sequence shown here is derived from an EMBL/GenBank/DDBJ whole genome shotgun (WGS) entry which is preliminary data.</text>
</comment>
<dbReference type="Proteomes" id="UP000319499">
    <property type="component" value="Unassembled WGS sequence"/>
</dbReference>
<reference evidence="2 3" key="1">
    <citation type="submission" date="2019-02" db="EMBL/GenBank/DDBJ databases">
        <title>Apibacter muscae sp. nov.: a novel member of the house fly microbiota.</title>
        <authorList>
            <person name="Park R."/>
        </authorList>
    </citation>
    <scope>NUCLEOTIDE SEQUENCE [LARGE SCALE GENOMIC DNA]</scope>
    <source>
        <strain evidence="2 3">AL1</strain>
    </source>
</reference>
<dbReference type="RefSeq" id="WP_146292790.1">
    <property type="nucleotide sequence ID" value="NZ_SELH01000021.1"/>
</dbReference>
<accession>A0A563DCZ6</accession>
<dbReference type="InterPro" id="IPR043729">
    <property type="entry name" value="DUF5672"/>
</dbReference>
<evidence type="ECO:0000313" key="3">
    <source>
        <dbReference type="Proteomes" id="UP000319499"/>
    </source>
</evidence>
<evidence type="ECO:0000259" key="1">
    <source>
        <dbReference type="Pfam" id="PF18922"/>
    </source>
</evidence>
<gene>
    <name evidence="2" type="ORF">ETU09_06865</name>
</gene>
<keyword evidence="3" id="KW-1185">Reference proteome</keyword>